<reference evidence="1" key="1">
    <citation type="submission" date="2013-12" db="EMBL/GenBank/DDBJ databases">
        <title>A Varibaculum cambriense genome reconstructed from a premature infant gut community with otherwise low bacterial novelty that shifts toward anaerobic metabolism during the third week of life.</title>
        <authorList>
            <person name="Brown C.T."/>
            <person name="Sharon I."/>
            <person name="Thomas B.C."/>
            <person name="Castelle C.J."/>
            <person name="Morowitz M.J."/>
            <person name="Banfield J.F."/>
        </authorList>
    </citation>
    <scope>NUCLEOTIDE SEQUENCE</scope>
</reference>
<comment type="caution">
    <text evidence="1">The sequence shown here is derived from an EMBL/GenBank/DDBJ whole genome shotgun (WGS) entry which is preliminary data.</text>
</comment>
<protein>
    <submittedName>
        <fullName evidence="1">Uncharacterized protein</fullName>
    </submittedName>
</protein>
<feature type="non-terminal residue" evidence="1">
    <location>
        <position position="1"/>
    </location>
</feature>
<gene>
    <name evidence="1" type="ORF">Q604_UNBC18664G0002</name>
</gene>
<accession>W1WJ39</accession>
<organism evidence="1">
    <name type="scientific">human gut metagenome</name>
    <dbReference type="NCBI Taxonomy" id="408170"/>
    <lineage>
        <taxon>unclassified sequences</taxon>
        <taxon>metagenomes</taxon>
        <taxon>organismal metagenomes</taxon>
    </lineage>
</organism>
<proteinExistence type="predicted"/>
<evidence type="ECO:0000313" key="1">
    <source>
        <dbReference type="EMBL" id="ETJ18173.1"/>
    </source>
</evidence>
<dbReference type="AlphaFoldDB" id="W1WJ39"/>
<sequence length="36" mass="4303">KNKEKATSYVSQYTKEEIEFMLKECICTTVKEHLFC</sequence>
<name>W1WJ39_9ZZZZ</name>
<dbReference type="EMBL" id="AZMM01018664">
    <property type="protein sequence ID" value="ETJ18173.1"/>
    <property type="molecule type" value="Genomic_DNA"/>
</dbReference>